<dbReference type="PROSITE" id="PS51375">
    <property type="entry name" value="PPR"/>
    <property type="match status" value="5"/>
</dbReference>
<evidence type="ECO:0000313" key="5">
    <source>
        <dbReference type="Proteomes" id="UP001346149"/>
    </source>
</evidence>
<dbReference type="InterPro" id="IPR011990">
    <property type="entry name" value="TPR-like_helical_dom_sf"/>
</dbReference>
<dbReference type="Pfam" id="PF13041">
    <property type="entry name" value="PPR_2"/>
    <property type="match status" value="4"/>
</dbReference>
<dbReference type="EMBL" id="JAXQNO010000023">
    <property type="protein sequence ID" value="KAK4765443.1"/>
    <property type="molecule type" value="Genomic_DNA"/>
</dbReference>
<comment type="caution">
    <text evidence="4">The sequence shown here is derived from an EMBL/GenBank/DDBJ whole genome shotgun (WGS) entry which is preliminary data.</text>
</comment>
<feature type="repeat" description="PPR" evidence="3">
    <location>
        <begin position="103"/>
        <end position="138"/>
    </location>
</feature>
<keyword evidence="2" id="KW-0677">Repeat</keyword>
<comment type="similarity">
    <text evidence="1">Belongs to the PPR family. PCMP-H subfamily.</text>
</comment>
<keyword evidence="5" id="KW-1185">Reference proteome</keyword>
<organism evidence="4 5">
    <name type="scientific">Trapa natans</name>
    <name type="common">Water chestnut</name>
    <dbReference type="NCBI Taxonomy" id="22666"/>
    <lineage>
        <taxon>Eukaryota</taxon>
        <taxon>Viridiplantae</taxon>
        <taxon>Streptophyta</taxon>
        <taxon>Embryophyta</taxon>
        <taxon>Tracheophyta</taxon>
        <taxon>Spermatophyta</taxon>
        <taxon>Magnoliopsida</taxon>
        <taxon>eudicotyledons</taxon>
        <taxon>Gunneridae</taxon>
        <taxon>Pentapetalae</taxon>
        <taxon>rosids</taxon>
        <taxon>malvids</taxon>
        <taxon>Myrtales</taxon>
        <taxon>Lythraceae</taxon>
        <taxon>Trapa</taxon>
    </lineage>
</organism>
<dbReference type="FunFam" id="1.25.40.10:FF:000427">
    <property type="entry name" value="Pentatricopeptide repeat-containing protein chloroplastic"/>
    <property type="match status" value="1"/>
</dbReference>
<dbReference type="GO" id="GO:0009451">
    <property type="term" value="P:RNA modification"/>
    <property type="evidence" value="ECO:0007669"/>
    <property type="project" value="InterPro"/>
</dbReference>
<dbReference type="PANTHER" id="PTHR47926:SF528">
    <property type="entry name" value="PENTATRICOPEPTIDE REPEAT-CONTAINING PROTEIN"/>
    <property type="match status" value="1"/>
</dbReference>
<dbReference type="Proteomes" id="UP001346149">
    <property type="component" value="Unassembled WGS sequence"/>
</dbReference>
<proteinExistence type="inferred from homology"/>
<dbReference type="GO" id="GO:0003729">
    <property type="term" value="F:mRNA binding"/>
    <property type="evidence" value="ECO:0007669"/>
    <property type="project" value="UniProtKB-ARBA"/>
</dbReference>
<evidence type="ECO:0000313" key="4">
    <source>
        <dbReference type="EMBL" id="KAK4765443.1"/>
    </source>
</evidence>
<evidence type="ECO:0000256" key="2">
    <source>
        <dbReference type="ARBA" id="ARBA00022737"/>
    </source>
</evidence>
<feature type="repeat" description="PPR" evidence="3">
    <location>
        <begin position="439"/>
        <end position="473"/>
    </location>
</feature>
<dbReference type="InterPro" id="IPR046960">
    <property type="entry name" value="PPR_At4g14850-like_plant"/>
</dbReference>
<feature type="repeat" description="PPR" evidence="3">
    <location>
        <begin position="306"/>
        <end position="336"/>
    </location>
</feature>
<dbReference type="Gene3D" id="1.25.40.10">
    <property type="entry name" value="Tetratricopeptide repeat domain"/>
    <property type="match status" value="5"/>
</dbReference>
<dbReference type="Pfam" id="PF01535">
    <property type="entry name" value="PPR"/>
    <property type="match status" value="3"/>
</dbReference>
<evidence type="ECO:0008006" key="6">
    <source>
        <dbReference type="Google" id="ProtNLM"/>
    </source>
</evidence>
<gene>
    <name evidence="4" type="ORF">SAY86_026533</name>
</gene>
<accession>A0AAN7KIP9</accession>
<dbReference type="AlphaFoldDB" id="A0AAN7KIP9"/>
<dbReference type="InterPro" id="IPR046848">
    <property type="entry name" value="E_motif"/>
</dbReference>
<sequence length="659" mass="73266">MSVILRLLTVVGSHRKCHATTLPPLTFFFTRQLQSFSSQEILHYRLQRCSSMAHLKLLHAHIVVLGLSQENFTLGKLISFAAVDERGDIDYAALVFNRIPQPNRFMFNSLIRGYSNGSRGPSEAIAMYREMLSSGVSPNEFTLPFVLKACAVESSHWLSTLLHGHGIKLGICSHVCVQNALMNALIGFRMTSDARKLFDEIDEKSLVSWNSMIGGYSRAGQTMEAFNLFRRMKDSRVGPDEITFVSLLSACSQARDSDLGMLVHLFIEMTGVQADLILRNALLDMYGKCGHLDSAEKIFRQTPEKNVISWTSLVTAYARNGCIKSARELFAQMPIRNAVSWNSLISAYLQNGHFGEVLSLFEEMQDSGFIPDEATLATVLSACAQIGDMAIGKRIHAYACETNLIALPIALANSLIAMYAKCGEVATALDIFREVQCKNLVSWNIAMGCLALQGCGAEAIELFREMEALGIQPDGITFTGLLTACSHSGLINLGRYYFERMMSVHSIPPEIEHYACMIDLLGRGGLLEEAIMLVGTMPMRADIVIWGSLLGACRIHKFAEMGRVLLKQLLELLPHSSGLCVLLSNLYSEAGRWEDRRKIRKIMNDIGVAKCDAISYIEIDGLVYEFMVDDRRSRWSNSIYPVLDRLTDHLKLEVPSGTL</sequence>
<name>A0AAN7KIP9_TRANT</name>
<evidence type="ECO:0000256" key="1">
    <source>
        <dbReference type="ARBA" id="ARBA00006643"/>
    </source>
</evidence>
<dbReference type="InterPro" id="IPR002885">
    <property type="entry name" value="PPR_rpt"/>
</dbReference>
<dbReference type="Pfam" id="PF20431">
    <property type="entry name" value="E_motif"/>
    <property type="match status" value="1"/>
</dbReference>
<evidence type="ECO:0000256" key="3">
    <source>
        <dbReference type="PROSITE-ProRule" id="PRU00708"/>
    </source>
</evidence>
<dbReference type="FunFam" id="1.25.40.10:FF:000348">
    <property type="entry name" value="Pentatricopeptide repeat-containing protein chloroplastic"/>
    <property type="match status" value="1"/>
</dbReference>
<protein>
    <recommendedName>
        <fullName evidence="6">Pentatricopeptide repeat-containing protein</fullName>
    </recommendedName>
</protein>
<feature type="repeat" description="PPR" evidence="3">
    <location>
        <begin position="337"/>
        <end position="371"/>
    </location>
</feature>
<dbReference type="FunFam" id="1.25.40.10:FF:000690">
    <property type="entry name" value="Pentatricopeptide repeat-containing protein"/>
    <property type="match status" value="1"/>
</dbReference>
<reference evidence="4 5" key="1">
    <citation type="journal article" date="2023" name="Hortic Res">
        <title>Pangenome of water caltrop reveals structural variations and asymmetric subgenome divergence after allopolyploidization.</title>
        <authorList>
            <person name="Zhang X."/>
            <person name="Chen Y."/>
            <person name="Wang L."/>
            <person name="Yuan Y."/>
            <person name="Fang M."/>
            <person name="Shi L."/>
            <person name="Lu R."/>
            <person name="Comes H.P."/>
            <person name="Ma Y."/>
            <person name="Chen Y."/>
            <person name="Huang G."/>
            <person name="Zhou Y."/>
            <person name="Zheng Z."/>
            <person name="Qiu Y."/>
        </authorList>
    </citation>
    <scope>NUCLEOTIDE SEQUENCE [LARGE SCALE GENOMIC DNA]</scope>
    <source>
        <strain evidence="4">F231</strain>
    </source>
</reference>
<dbReference type="NCBIfam" id="TIGR00756">
    <property type="entry name" value="PPR"/>
    <property type="match status" value="5"/>
</dbReference>
<feature type="repeat" description="PPR" evidence="3">
    <location>
        <begin position="205"/>
        <end position="239"/>
    </location>
</feature>
<dbReference type="PANTHER" id="PTHR47926">
    <property type="entry name" value="PENTATRICOPEPTIDE REPEAT-CONTAINING PROTEIN"/>
    <property type="match status" value="1"/>
</dbReference>